<evidence type="ECO:0000256" key="7">
    <source>
        <dbReference type="SAM" id="MobiDB-lite"/>
    </source>
</evidence>
<evidence type="ECO:0000256" key="6">
    <source>
        <dbReference type="ARBA" id="ARBA00023136"/>
    </source>
</evidence>
<keyword evidence="6 8" id="KW-0472">Membrane</keyword>
<accession>A0A853EZU6</accession>
<feature type="transmembrane region" description="Helical" evidence="8">
    <location>
        <begin position="85"/>
        <end position="106"/>
    </location>
</feature>
<organism evidence="9 10">
    <name type="scientific">Sanguibacter inulinus</name>
    <dbReference type="NCBI Taxonomy" id="60922"/>
    <lineage>
        <taxon>Bacteria</taxon>
        <taxon>Bacillati</taxon>
        <taxon>Actinomycetota</taxon>
        <taxon>Actinomycetes</taxon>
        <taxon>Micrococcales</taxon>
        <taxon>Sanguibacteraceae</taxon>
        <taxon>Sanguibacter</taxon>
    </lineage>
</organism>
<evidence type="ECO:0000256" key="4">
    <source>
        <dbReference type="ARBA" id="ARBA00022692"/>
    </source>
</evidence>
<reference evidence="9 10" key="1">
    <citation type="submission" date="2020-07" db="EMBL/GenBank/DDBJ databases">
        <title>MOT database genomes.</title>
        <authorList>
            <person name="Joseph S."/>
            <person name="Aduse-Opoku J."/>
            <person name="Hashim A."/>
            <person name="Wade W."/>
            <person name="Curtis M."/>
        </authorList>
    </citation>
    <scope>NUCLEOTIDE SEQUENCE [LARGE SCALE GENOMIC DNA]</scope>
    <source>
        <strain evidence="9 10">DSM 100099</strain>
    </source>
</reference>
<keyword evidence="3" id="KW-1003">Cell membrane</keyword>
<feature type="transmembrane region" description="Helical" evidence="8">
    <location>
        <begin position="252"/>
        <end position="270"/>
    </location>
</feature>
<evidence type="ECO:0000313" key="9">
    <source>
        <dbReference type="EMBL" id="NYS94803.1"/>
    </source>
</evidence>
<dbReference type="CDD" id="cd06173">
    <property type="entry name" value="MFS_MefA_like"/>
    <property type="match status" value="1"/>
</dbReference>
<comment type="subcellular location">
    <subcellularLocation>
        <location evidence="1">Cell inner membrane</location>
        <topology evidence="1">Multi-pass membrane protein</topology>
    </subcellularLocation>
</comment>
<evidence type="ECO:0000256" key="3">
    <source>
        <dbReference type="ARBA" id="ARBA00022475"/>
    </source>
</evidence>
<feature type="transmembrane region" description="Helical" evidence="8">
    <location>
        <begin position="23"/>
        <end position="46"/>
    </location>
</feature>
<dbReference type="Pfam" id="PF05977">
    <property type="entry name" value="MFS_3"/>
    <property type="match status" value="1"/>
</dbReference>
<evidence type="ECO:0000256" key="1">
    <source>
        <dbReference type="ARBA" id="ARBA00004429"/>
    </source>
</evidence>
<dbReference type="InterPro" id="IPR036259">
    <property type="entry name" value="MFS_trans_sf"/>
</dbReference>
<dbReference type="EMBL" id="JACBYE010000044">
    <property type="protein sequence ID" value="NYS94803.1"/>
    <property type="molecule type" value="Genomic_DNA"/>
</dbReference>
<protein>
    <submittedName>
        <fullName evidence="9">MFS transporter</fullName>
    </submittedName>
</protein>
<feature type="transmembrane region" description="Helical" evidence="8">
    <location>
        <begin position="314"/>
        <end position="338"/>
    </location>
</feature>
<dbReference type="PANTHER" id="PTHR23513">
    <property type="entry name" value="INTEGRAL MEMBRANE EFFLUX PROTEIN-RELATED"/>
    <property type="match status" value="1"/>
</dbReference>
<feature type="transmembrane region" description="Helical" evidence="8">
    <location>
        <begin position="177"/>
        <end position="195"/>
    </location>
</feature>
<evidence type="ECO:0000256" key="2">
    <source>
        <dbReference type="ARBA" id="ARBA00022448"/>
    </source>
</evidence>
<comment type="caution">
    <text evidence="9">The sequence shown here is derived from an EMBL/GenBank/DDBJ whole genome shotgun (WGS) entry which is preliminary data.</text>
</comment>
<dbReference type="Proteomes" id="UP000561011">
    <property type="component" value="Unassembled WGS sequence"/>
</dbReference>
<dbReference type="GO" id="GO:0005886">
    <property type="term" value="C:plasma membrane"/>
    <property type="evidence" value="ECO:0007669"/>
    <property type="project" value="UniProtKB-SubCell"/>
</dbReference>
<keyword evidence="5 8" id="KW-1133">Transmembrane helix</keyword>
<feature type="region of interest" description="Disordered" evidence="7">
    <location>
        <begin position="205"/>
        <end position="225"/>
    </location>
</feature>
<dbReference type="SUPFAM" id="SSF103473">
    <property type="entry name" value="MFS general substrate transporter"/>
    <property type="match status" value="1"/>
</dbReference>
<dbReference type="Gene3D" id="1.20.1250.20">
    <property type="entry name" value="MFS general substrate transporter like domains"/>
    <property type="match status" value="1"/>
</dbReference>
<feature type="transmembrane region" description="Helical" evidence="8">
    <location>
        <begin position="52"/>
        <end position="73"/>
    </location>
</feature>
<dbReference type="RefSeq" id="WP_179914101.1">
    <property type="nucleotide sequence ID" value="NZ_JACBYE010000044.1"/>
</dbReference>
<dbReference type="PANTHER" id="PTHR23513:SF9">
    <property type="entry name" value="ENTEROBACTIN EXPORTER ENTS"/>
    <property type="match status" value="1"/>
</dbReference>
<name>A0A853EZU6_9MICO</name>
<feature type="transmembrane region" description="Helical" evidence="8">
    <location>
        <begin position="344"/>
        <end position="366"/>
    </location>
</feature>
<proteinExistence type="predicted"/>
<evidence type="ECO:0000256" key="5">
    <source>
        <dbReference type="ARBA" id="ARBA00022989"/>
    </source>
</evidence>
<evidence type="ECO:0000256" key="8">
    <source>
        <dbReference type="SAM" id="Phobius"/>
    </source>
</evidence>
<keyword evidence="10" id="KW-1185">Reference proteome</keyword>
<keyword evidence="2" id="KW-0813">Transport</keyword>
<keyword evidence="4 8" id="KW-0812">Transmembrane</keyword>
<dbReference type="InterPro" id="IPR010290">
    <property type="entry name" value="TM_effector"/>
</dbReference>
<dbReference type="AlphaFoldDB" id="A0A853EZU6"/>
<feature type="transmembrane region" description="Helical" evidence="8">
    <location>
        <begin position="151"/>
        <end position="171"/>
    </location>
</feature>
<evidence type="ECO:0000313" key="10">
    <source>
        <dbReference type="Proteomes" id="UP000561011"/>
    </source>
</evidence>
<sequence>MASGRRLFADTTPLRESPAFRRLWWGLGISNLGAQLTVVAVGLQVYSLTSSTFAVGVLGICALVPLVVLGLYGGALVDAYDRRKVALSASVVLWVVTMLLAAQAWLDVGSVGLLYGLVALQSAAFAVNNPARSAIIPRLLPARLLPAANTLMTITWNIALTVGPLVAALVVSRWGYGIVYTVDVLCFTAALWALVQLPGMPPEPSHAGDGVDGVEGEVDPRSGTKDAARRRVGLSSVLEGLRYLATRPNVRMTFLVDLVAMILAMPRVLFPAIGVVILGGGAATTGALTAALAVGGLLAGVFSGGLTRVHRQGVVIMWAIIGWGLSVAGFGVVLVLAGRTSPDHVLVVALGAALLMLVLCGASDAISSVFRQTILQSATPDDMRGRLQGVFIVVVAGGPRLGDLVLGAQSSWWGEGRAAVVGGLACVVVLLLLLRWQPRLLAYDSRHPEP</sequence>
<gene>
    <name evidence="9" type="ORF">HZZ10_14890</name>
</gene>
<feature type="transmembrane region" description="Helical" evidence="8">
    <location>
        <begin position="276"/>
        <end position="302"/>
    </location>
</feature>
<feature type="transmembrane region" description="Helical" evidence="8">
    <location>
        <begin position="418"/>
        <end position="436"/>
    </location>
</feature>